<dbReference type="STRING" id="48698.ENSPFOP00000020435"/>
<dbReference type="AlphaFoldDB" id="A0A087YQY2"/>
<keyword evidence="2 9" id="KW-0812">Transmembrane</keyword>
<dbReference type="OMA" id="FAMNLMM"/>
<feature type="transmembrane region" description="Helical" evidence="9">
    <location>
        <begin position="186"/>
        <end position="208"/>
    </location>
</feature>
<dbReference type="GO" id="GO:0035025">
    <property type="term" value="P:positive regulation of Rho protein signal transduction"/>
    <property type="evidence" value="ECO:0007669"/>
    <property type="project" value="TreeGrafter"/>
</dbReference>
<dbReference type="Gene3D" id="1.20.1070.10">
    <property type="entry name" value="Rhodopsin 7-helix transmembrane proteins"/>
    <property type="match status" value="1"/>
</dbReference>
<feature type="transmembrane region" description="Helical" evidence="9">
    <location>
        <begin position="20"/>
        <end position="46"/>
    </location>
</feature>
<evidence type="ECO:0000313" key="12">
    <source>
        <dbReference type="Proteomes" id="UP000028760"/>
    </source>
</evidence>
<keyword evidence="8" id="KW-0807">Transducer</keyword>
<feature type="transmembrane region" description="Helical" evidence="9">
    <location>
        <begin position="58"/>
        <end position="81"/>
    </location>
</feature>
<organism evidence="11 12">
    <name type="scientific">Poecilia formosa</name>
    <name type="common">Amazon molly</name>
    <name type="synonym">Limia formosa</name>
    <dbReference type="NCBI Taxonomy" id="48698"/>
    <lineage>
        <taxon>Eukaryota</taxon>
        <taxon>Metazoa</taxon>
        <taxon>Chordata</taxon>
        <taxon>Craniata</taxon>
        <taxon>Vertebrata</taxon>
        <taxon>Euteleostomi</taxon>
        <taxon>Actinopterygii</taxon>
        <taxon>Neopterygii</taxon>
        <taxon>Teleostei</taxon>
        <taxon>Neoteleostei</taxon>
        <taxon>Acanthomorphata</taxon>
        <taxon>Ovalentaria</taxon>
        <taxon>Atherinomorphae</taxon>
        <taxon>Cyprinodontiformes</taxon>
        <taxon>Poeciliidae</taxon>
        <taxon>Poeciliinae</taxon>
        <taxon>Poecilia</taxon>
    </lineage>
</organism>
<reference evidence="11" key="3">
    <citation type="submission" date="2025-09" db="UniProtKB">
        <authorList>
            <consortium name="Ensembl"/>
        </authorList>
    </citation>
    <scope>IDENTIFICATION</scope>
</reference>
<evidence type="ECO:0000259" key="10">
    <source>
        <dbReference type="PROSITE" id="PS50262"/>
    </source>
</evidence>
<evidence type="ECO:0000256" key="6">
    <source>
        <dbReference type="ARBA" id="ARBA00023170"/>
    </source>
</evidence>
<keyword evidence="3 9" id="KW-1133">Transmembrane helix</keyword>
<evidence type="ECO:0000256" key="3">
    <source>
        <dbReference type="ARBA" id="ARBA00022989"/>
    </source>
</evidence>
<feature type="transmembrane region" description="Helical" evidence="9">
    <location>
        <begin position="135"/>
        <end position="152"/>
    </location>
</feature>
<sequence length="306" mass="35091">PNLFISKSKRANGTEQDMSYLVYAIIYGCIIAVGLPLNIISLWILLRHHGRKSPSVVFMANLVVSDLLLILSLSMRVYFYAMERWHLGGMWCVWFTMLFRNNIRTSSIFITFISVDRLLAVVYPLRSRLVRTSVNAVKGSVLIWAIVVLVNVPESVVFLRNFDNQTCFANTNQTSRRNGEILELTIGYFQLVLLLTMLTVNIISTVMVSCTLQRHLSESAKVNNKLNVMLIFAMNLMMFAVFFLPVSLVVFFDHLRPELSCLASVNCCLDPVLYYFSFDGFWKIWDKSRKYTKKPPFLYASSSSTH</sequence>
<dbReference type="Pfam" id="PF00001">
    <property type="entry name" value="7tm_1"/>
    <property type="match status" value="1"/>
</dbReference>
<dbReference type="PANTHER" id="PTHR24232">
    <property type="entry name" value="G-PROTEIN COUPLED RECEPTOR"/>
    <property type="match status" value="1"/>
</dbReference>
<reference evidence="11" key="2">
    <citation type="submission" date="2025-08" db="UniProtKB">
        <authorList>
            <consortium name="Ensembl"/>
        </authorList>
    </citation>
    <scope>IDENTIFICATION</scope>
</reference>
<keyword evidence="5 9" id="KW-0472">Membrane</keyword>
<comment type="subcellular location">
    <subcellularLocation>
        <location evidence="1">Membrane</location>
        <topology evidence="1">Multi-pass membrane protein</topology>
    </subcellularLocation>
</comment>
<evidence type="ECO:0000256" key="5">
    <source>
        <dbReference type="ARBA" id="ARBA00023136"/>
    </source>
</evidence>
<evidence type="ECO:0000256" key="7">
    <source>
        <dbReference type="ARBA" id="ARBA00023180"/>
    </source>
</evidence>
<keyword evidence="6" id="KW-0675">Receptor</keyword>
<keyword evidence="12" id="KW-1185">Reference proteome</keyword>
<dbReference type="eggNOG" id="ENOG502RYBB">
    <property type="taxonomic scope" value="Eukaryota"/>
</dbReference>
<proteinExistence type="predicted"/>
<dbReference type="GO" id="GO:0007200">
    <property type="term" value="P:phospholipase C-activating G protein-coupled receptor signaling pathway"/>
    <property type="evidence" value="ECO:0007669"/>
    <property type="project" value="TreeGrafter"/>
</dbReference>
<dbReference type="GO" id="GO:0005886">
    <property type="term" value="C:plasma membrane"/>
    <property type="evidence" value="ECO:0007669"/>
    <property type="project" value="TreeGrafter"/>
</dbReference>
<evidence type="ECO:0000256" key="2">
    <source>
        <dbReference type="ARBA" id="ARBA00022692"/>
    </source>
</evidence>
<dbReference type="PROSITE" id="PS50262">
    <property type="entry name" value="G_PROTEIN_RECEP_F1_2"/>
    <property type="match status" value="1"/>
</dbReference>
<dbReference type="PRINTS" id="PR00237">
    <property type="entry name" value="GPCRRHODOPSN"/>
</dbReference>
<dbReference type="Ensembl" id="ENSPFOT00000020459.2">
    <property type="protein sequence ID" value="ENSPFOP00000020435.2"/>
    <property type="gene ID" value="ENSPFOG00000020309.2"/>
</dbReference>
<evidence type="ECO:0000256" key="1">
    <source>
        <dbReference type="ARBA" id="ARBA00004141"/>
    </source>
</evidence>
<evidence type="ECO:0000313" key="11">
    <source>
        <dbReference type="Ensembl" id="ENSPFOP00000020435.2"/>
    </source>
</evidence>
<dbReference type="GO" id="GO:0070915">
    <property type="term" value="F:lysophosphatidic acid receptor activity"/>
    <property type="evidence" value="ECO:0007669"/>
    <property type="project" value="TreeGrafter"/>
</dbReference>
<feature type="transmembrane region" description="Helical" evidence="9">
    <location>
        <begin position="228"/>
        <end position="252"/>
    </location>
</feature>
<evidence type="ECO:0000256" key="8">
    <source>
        <dbReference type="ARBA" id="ARBA00023224"/>
    </source>
</evidence>
<dbReference type="GeneTree" id="ENSGT00950000183136"/>
<dbReference type="PANTHER" id="PTHR24232:SF90">
    <property type="entry name" value="LYSOPHOSPHATIDIC ACID RECEPTOR 5B"/>
    <property type="match status" value="1"/>
</dbReference>
<evidence type="ECO:0000256" key="4">
    <source>
        <dbReference type="ARBA" id="ARBA00023040"/>
    </source>
</evidence>
<evidence type="ECO:0000256" key="9">
    <source>
        <dbReference type="SAM" id="Phobius"/>
    </source>
</evidence>
<accession>A0A087YQY2</accession>
<name>A0A087YQY2_POEFO</name>
<dbReference type="Proteomes" id="UP000028760">
    <property type="component" value="Unassembled WGS sequence"/>
</dbReference>
<reference evidence="12" key="1">
    <citation type="submission" date="2013-10" db="EMBL/GenBank/DDBJ databases">
        <authorList>
            <person name="Schartl M."/>
            <person name="Warren W."/>
        </authorList>
    </citation>
    <scope>NUCLEOTIDE SEQUENCE [LARGE SCALE GENOMIC DNA]</scope>
    <source>
        <strain evidence="12">female</strain>
    </source>
</reference>
<protein>
    <submittedName>
        <fullName evidence="11">Lysophosphatidic acid receptor 5b</fullName>
    </submittedName>
</protein>
<keyword evidence="7" id="KW-0325">Glycoprotein</keyword>
<dbReference type="SUPFAM" id="SSF81321">
    <property type="entry name" value="Family A G protein-coupled receptor-like"/>
    <property type="match status" value="1"/>
</dbReference>
<feature type="transmembrane region" description="Helical" evidence="9">
    <location>
        <begin position="103"/>
        <end position="123"/>
    </location>
</feature>
<dbReference type="EMBL" id="AYCK01006410">
    <property type="status" value="NOT_ANNOTATED_CDS"/>
    <property type="molecule type" value="Genomic_DNA"/>
</dbReference>
<feature type="domain" description="G-protein coupled receptors family 1 profile" evidence="10">
    <location>
        <begin position="37"/>
        <end position="274"/>
    </location>
</feature>
<keyword evidence="4" id="KW-0297">G-protein coupled receptor</keyword>
<dbReference type="InterPro" id="IPR017452">
    <property type="entry name" value="GPCR_Rhodpsn_7TM"/>
</dbReference>
<dbReference type="InterPro" id="IPR000276">
    <property type="entry name" value="GPCR_Rhodpsn"/>
</dbReference>